<dbReference type="Pfam" id="PF07690">
    <property type="entry name" value="MFS_1"/>
    <property type="match status" value="1"/>
</dbReference>
<feature type="transmembrane region" description="Helical" evidence="7">
    <location>
        <begin position="240"/>
        <end position="270"/>
    </location>
</feature>
<keyword evidence="10" id="KW-1185">Reference proteome</keyword>
<feature type="transmembrane region" description="Helical" evidence="7">
    <location>
        <begin position="65"/>
        <end position="88"/>
    </location>
</feature>
<evidence type="ECO:0000256" key="6">
    <source>
        <dbReference type="SAM" id="MobiDB-lite"/>
    </source>
</evidence>
<name>A0A5J6HQQ8_STRAD</name>
<feature type="transmembrane region" description="Helical" evidence="7">
    <location>
        <begin position="94"/>
        <end position="116"/>
    </location>
</feature>
<feature type="transmembrane region" description="Helical" evidence="7">
    <location>
        <begin position="329"/>
        <end position="348"/>
    </location>
</feature>
<feature type="transmembrane region" description="Helical" evidence="7">
    <location>
        <begin position="123"/>
        <end position="147"/>
    </location>
</feature>
<dbReference type="InterPro" id="IPR020846">
    <property type="entry name" value="MFS_dom"/>
</dbReference>
<evidence type="ECO:0000256" key="5">
    <source>
        <dbReference type="ARBA" id="ARBA00023136"/>
    </source>
</evidence>
<dbReference type="KEGG" id="salw:CP975_34045"/>
<evidence type="ECO:0000256" key="7">
    <source>
        <dbReference type="SAM" id="Phobius"/>
    </source>
</evidence>
<comment type="subcellular location">
    <subcellularLocation>
        <location evidence="1">Cell membrane</location>
        <topology evidence="1">Multi-pass membrane protein</topology>
    </subcellularLocation>
</comment>
<dbReference type="PROSITE" id="PS50850">
    <property type="entry name" value="MFS"/>
    <property type="match status" value="1"/>
</dbReference>
<dbReference type="GO" id="GO:0022857">
    <property type="term" value="F:transmembrane transporter activity"/>
    <property type="evidence" value="ECO:0007669"/>
    <property type="project" value="InterPro"/>
</dbReference>
<evidence type="ECO:0000256" key="1">
    <source>
        <dbReference type="ARBA" id="ARBA00004651"/>
    </source>
</evidence>
<keyword evidence="4 7" id="KW-1133">Transmembrane helix</keyword>
<feature type="transmembrane region" description="Helical" evidence="7">
    <location>
        <begin position="181"/>
        <end position="207"/>
    </location>
</feature>
<reference evidence="9 10" key="1">
    <citation type="submission" date="2017-09" db="EMBL/GenBank/DDBJ databases">
        <authorList>
            <person name="Lee N."/>
            <person name="Cho B.-K."/>
        </authorList>
    </citation>
    <scope>NUCLEOTIDE SEQUENCE [LARGE SCALE GENOMIC DNA]</scope>
    <source>
        <strain evidence="9 10">ATCC 12461</strain>
    </source>
</reference>
<feature type="transmembrane region" description="Helical" evidence="7">
    <location>
        <begin position="368"/>
        <end position="391"/>
    </location>
</feature>
<evidence type="ECO:0000256" key="3">
    <source>
        <dbReference type="ARBA" id="ARBA00022692"/>
    </source>
</evidence>
<evidence type="ECO:0000313" key="9">
    <source>
        <dbReference type="EMBL" id="QEV21878.1"/>
    </source>
</evidence>
<dbReference type="Gene3D" id="1.20.1250.20">
    <property type="entry name" value="MFS general substrate transporter like domains"/>
    <property type="match status" value="1"/>
</dbReference>
<proteinExistence type="predicted"/>
<dbReference type="InterPro" id="IPR011701">
    <property type="entry name" value="MFS"/>
</dbReference>
<feature type="region of interest" description="Disordered" evidence="6">
    <location>
        <begin position="1"/>
        <end position="22"/>
    </location>
</feature>
<dbReference type="PANTHER" id="PTHR23513:SF6">
    <property type="entry name" value="MAJOR FACILITATOR SUPERFAMILY ASSOCIATED DOMAIN-CONTAINING PROTEIN"/>
    <property type="match status" value="1"/>
</dbReference>
<evidence type="ECO:0000256" key="4">
    <source>
        <dbReference type="ARBA" id="ARBA00022989"/>
    </source>
</evidence>
<evidence type="ECO:0000259" key="8">
    <source>
        <dbReference type="PROSITE" id="PS50850"/>
    </source>
</evidence>
<feature type="transmembrane region" description="Helical" evidence="7">
    <location>
        <begin position="397"/>
        <end position="416"/>
    </location>
</feature>
<sequence>MEASSTGGPERAPQKEAPVPSASAPGVAWPHFGRLWLASAVSALGDGVRNTALPLLALSFTDNPVLLSLTTIVTAFGMMMAPIGGVWADIFDRRALLIAIDLARFVVVALIAVGVVTDSLNLLFVYIAAAVLGMGESVFLVTAQAFLPKVVPPDRLTTSNGRLHAVQVVLRDSVGQPLGGVLFAFAAAAPFILDGVSFLLGVLLLLFPVLRTARTDPAGPRTSWWQMIREGMRYLREDRLLIRLAVVLGTLNFFTMSLGVLMVLYVVQWLDLPESAYGFFLAANALGGVVGGLSSDWVRRRIGVLPGALTALAVMGVACLLLGGTRTPAVAAISFGAVGFGIATWQTLITAFRQATIPQDILGRVNGVFRLLSVCVSPFGAITAGVVAQFTEINVPMLVSGVGILALTAISARPLLRLGAAQAVR</sequence>
<feature type="transmembrane region" description="Helical" evidence="7">
    <location>
        <begin position="276"/>
        <end position="295"/>
    </location>
</feature>
<feature type="domain" description="Major facilitator superfamily (MFS) profile" evidence="8">
    <location>
        <begin position="31"/>
        <end position="425"/>
    </location>
</feature>
<dbReference type="GO" id="GO:0005886">
    <property type="term" value="C:plasma membrane"/>
    <property type="evidence" value="ECO:0007669"/>
    <property type="project" value="UniProtKB-SubCell"/>
</dbReference>
<dbReference type="CDD" id="cd06173">
    <property type="entry name" value="MFS_MefA_like"/>
    <property type="match status" value="1"/>
</dbReference>
<organism evidence="9 10">
    <name type="scientific">Streptomyces alboniger</name>
    <dbReference type="NCBI Taxonomy" id="132473"/>
    <lineage>
        <taxon>Bacteria</taxon>
        <taxon>Bacillati</taxon>
        <taxon>Actinomycetota</taxon>
        <taxon>Actinomycetes</taxon>
        <taxon>Kitasatosporales</taxon>
        <taxon>Streptomycetaceae</taxon>
        <taxon>Streptomyces</taxon>
        <taxon>Streptomyces aurantiacus group</taxon>
    </lineage>
</organism>
<dbReference type="PANTHER" id="PTHR23513">
    <property type="entry name" value="INTEGRAL MEMBRANE EFFLUX PROTEIN-RELATED"/>
    <property type="match status" value="1"/>
</dbReference>
<accession>A0A5J6HQQ8</accession>
<evidence type="ECO:0000256" key="2">
    <source>
        <dbReference type="ARBA" id="ARBA00022475"/>
    </source>
</evidence>
<dbReference type="InterPro" id="IPR036259">
    <property type="entry name" value="MFS_trans_sf"/>
</dbReference>
<keyword evidence="5 7" id="KW-0472">Membrane</keyword>
<keyword evidence="3 7" id="KW-0812">Transmembrane</keyword>
<evidence type="ECO:0000313" key="10">
    <source>
        <dbReference type="Proteomes" id="UP000326553"/>
    </source>
</evidence>
<dbReference type="Proteomes" id="UP000326553">
    <property type="component" value="Chromosome"/>
</dbReference>
<feature type="transmembrane region" description="Helical" evidence="7">
    <location>
        <begin position="302"/>
        <end position="323"/>
    </location>
</feature>
<dbReference type="EMBL" id="CP023695">
    <property type="protein sequence ID" value="QEV21878.1"/>
    <property type="molecule type" value="Genomic_DNA"/>
</dbReference>
<keyword evidence="2" id="KW-1003">Cell membrane</keyword>
<dbReference type="OrthoDB" id="145388at2"/>
<dbReference type="SUPFAM" id="SSF103473">
    <property type="entry name" value="MFS general substrate transporter"/>
    <property type="match status" value="1"/>
</dbReference>
<protein>
    <submittedName>
        <fullName evidence="9">MFS transporter</fullName>
    </submittedName>
</protein>
<dbReference type="AlphaFoldDB" id="A0A5J6HQQ8"/>
<gene>
    <name evidence="9" type="ORF">CP975_34045</name>
</gene>
<dbReference type="RefSeq" id="WP_150477709.1">
    <property type="nucleotide sequence ID" value="NZ_CP023695.1"/>
</dbReference>